<evidence type="ECO:0000313" key="2">
    <source>
        <dbReference type="Proteomes" id="UP000237718"/>
    </source>
</evidence>
<protein>
    <recommendedName>
        <fullName evidence="3">CENP-V/GFA domain-containing protein</fullName>
    </recommendedName>
</protein>
<gene>
    <name evidence="1" type="ORF">CLV89_10359</name>
</gene>
<comment type="caution">
    <text evidence="1">The sequence shown here is derived from an EMBL/GenBank/DDBJ whole genome shotgun (WGS) entry which is preliminary data.</text>
</comment>
<dbReference type="AlphaFoldDB" id="A0A2T1AKA9"/>
<dbReference type="SUPFAM" id="SSF51316">
    <property type="entry name" value="Mss4-like"/>
    <property type="match status" value="1"/>
</dbReference>
<dbReference type="InterPro" id="IPR011057">
    <property type="entry name" value="Mss4-like_sf"/>
</dbReference>
<accession>A0A2T1AKA9</accession>
<dbReference type="Pfam" id="PF19648">
    <property type="entry name" value="DUF6151"/>
    <property type="match status" value="1"/>
</dbReference>
<organism evidence="1 2">
    <name type="scientific">Tritonibacter scottomollicae</name>
    <name type="common">Epibacterium scottomollicae</name>
    <dbReference type="NCBI Taxonomy" id="483013"/>
    <lineage>
        <taxon>Bacteria</taxon>
        <taxon>Pseudomonadati</taxon>
        <taxon>Pseudomonadota</taxon>
        <taxon>Alphaproteobacteria</taxon>
        <taxon>Rhodobacterales</taxon>
        <taxon>Paracoccaceae</taxon>
        <taxon>Tritonibacter</taxon>
    </lineage>
</organism>
<proteinExistence type="predicted"/>
<evidence type="ECO:0008006" key="3">
    <source>
        <dbReference type="Google" id="ProtNLM"/>
    </source>
</evidence>
<sequence length="192" mass="20764">MSAPLRFACACGSLCGHVEPTSVKQGTRILCHCADCRAVELYHGCTDPKGTGVDLLQLNPDMVTIDKGAEHLRLLKLSPKGLLRWYAGCCGTPLFNSLGKPKLPFIAVRSALFDDPDQLGKVIAQAFIPQPGKPPKHEGAARMTMKLASRMISAWASGRWRQTPLFDIDSGAPKAEPLILTKSERRALTAGE</sequence>
<dbReference type="InterPro" id="IPR046149">
    <property type="entry name" value="DUF6151"/>
</dbReference>
<evidence type="ECO:0000313" key="1">
    <source>
        <dbReference type="EMBL" id="PRZ48748.1"/>
    </source>
</evidence>
<dbReference type="RefSeq" id="WP_106162791.1">
    <property type="nucleotide sequence ID" value="NZ_PVUF01000003.1"/>
</dbReference>
<dbReference type="Gene3D" id="3.90.1590.10">
    <property type="entry name" value="glutathione-dependent formaldehyde- activating enzyme (gfa)"/>
    <property type="match status" value="1"/>
</dbReference>
<dbReference type="Proteomes" id="UP000237718">
    <property type="component" value="Unassembled WGS sequence"/>
</dbReference>
<name>A0A2T1AKA9_TRISK</name>
<reference evidence="1 2" key="1">
    <citation type="submission" date="2018-03" db="EMBL/GenBank/DDBJ databases">
        <title>Genomic Encyclopedia of Archaeal and Bacterial Type Strains, Phase II (KMG-II): from individual species to whole genera.</title>
        <authorList>
            <person name="Goeker M."/>
        </authorList>
    </citation>
    <scope>NUCLEOTIDE SEQUENCE [LARGE SCALE GENOMIC DNA]</scope>
    <source>
        <strain evidence="1 2">DSM 25328</strain>
    </source>
</reference>
<dbReference type="OrthoDB" id="5500342at2"/>
<dbReference type="EMBL" id="PVUF01000003">
    <property type="protein sequence ID" value="PRZ48748.1"/>
    <property type="molecule type" value="Genomic_DNA"/>
</dbReference>